<dbReference type="Gene3D" id="3.30.565.10">
    <property type="entry name" value="Histidine kinase-like ATPase, C-terminal domain"/>
    <property type="match status" value="1"/>
</dbReference>
<dbReference type="Pfam" id="PF02518">
    <property type="entry name" value="HATPase_c"/>
    <property type="match status" value="1"/>
</dbReference>
<dbReference type="CDD" id="cd16917">
    <property type="entry name" value="HATPase_UhpB-NarQ-NarX-like"/>
    <property type="match status" value="1"/>
</dbReference>
<accession>A0A7C3AQE6</accession>
<dbReference type="SMART" id="SM00387">
    <property type="entry name" value="HATPase_c"/>
    <property type="match status" value="1"/>
</dbReference>
<dbReference type="InterPro" id="IPR011004">
    <property type="entry name" value="Trimer_LpxA-like_sf"/>
</dbReference>
<keyword evidence="6" id="KW-0812">Transmembrane</keyword>
<evidence type="ECO:0000256" key="1">
    <source>
        <dbReference type="ARBA" id="ARBA00000085"/>
    </source>
</evidence>
<keyword evidence="4" id="KW-0418">Kinase</keyword>
<dbReference type="Gene3D" id="3.30.450.40">
    <property type="match status" value="1"/>
</dbReference>
<dbReference type="AlphaFoldDB" id="A0A7C3AQE6"/>
<keyword evidence="6" id="KW-0472">Membrane</keyword>
<gene>
    <name evidence="8" type="ORF">ENP13_07740</name>
</gene>
<dbReference type="Gene3D" id="2.160.10.10">
    <property type="entry name" value="Hexapeptide repeat proteins"/>
    <property type="match status" value="1"/>
</dbReference>
<evidence type="ECO:0000259" key="7">
    <source>
        <dbReference type="SMART" id="SM00387"/>
    </source>
</evidence>
<evidence type="ECO:0000256" key="4">
    <source>
        <dbReference type="ARBA" id="ARBA00022777"/>
    </source>
</evidence>
<keyword evidence="6" id="KW-1133">Transmembrane helix</keyword>
<feature type="transmembrane region" description="Helical" evidence="6">
    <location>
        <begin position="180"/>
        <end position="202"/>
    </location>
</feature>
<keyword evidence="5" id="KW-0902">Two-component regulatory system</keyword>
<dbReference type="PANTHER" id="PTHR24421">
    <property type="entry name" value="NITRATE/NITRITE SENSOR PROTEIN NARX-RELATED"/>
    <property type="match status" value="1"/>
</dbReference>
<organism evidence="8">
    <name type="scientific">Thermorudis sp</name>
    <dbReference type="NCBI Taxonomy" id="1969470"/>
    <lineage>
        <taxon>Bacteria</taxon>
        <taxon>Pseudomonadati</taxon>
        <taxon>Thermomicrobiota</taxon>
        <taxon>Thermomicrobia</taxon>
        <taxon>Thermomicrobia incertae sedis</taxon>
        <taxon>Thermorudis</taxon>
    </lineage>
</organism>
<protein>
    <recommendedName>
        <fullName evidence="2">histidine kinase</fullName>
        <ecNumber evidence="2">2.7.13.3</ecNumber>
    </recommendedName>
</protein>
<comment type="caution">
    <text evidence="8">The sequence shown here is derived from an EMBL/GenBank/DDBJ whole genome shotgun (WGS) entry which is preliminary data.</text>
</comment>
<feature type="transmembrane region" description="Helical" evidence="6">
    <location>
        <begin position="245"/>
        <end position="269"/>
    </location>
</feature>
<reference evidence="8" key="1">
    <citation type="journal article" date="2020" name="mSystems">
        <title>Genome- and Community-Level Interaction Insights into Carbon Utilization and Element Cycling Functions of Hydrothermarchaeota in Hydrothermal Sediment.</title>
        <authorList>
            <person name="Zhou Z."/>
            <person name="Liu Y."/>
            <person name="Xu W."/>
            <person name="Pan J."/>
            <person name="Luo Z.H."/>
            <person name="Li M."/>
        </authorList>
    </citation>
    <scope>NUCLEOTIDE SEQUENCE [LARGE SCALE GENOMIC DNA]</scope>
    <source>
        <strain evidence="8">SpSt-192</strain>
    </source>
</reference>
<evidence type="ECO:0000256" key="2">
    <source>
        <dbReference type="ARBA" id="ARBA00012438"/>
    </source>
</evidence>
<dbReference type="InterPro" id="IPR029016">
    <property type="entry name" value="GAF-like_dom_sf"/>
</dbReference>
<feature type="transmembrane region" description="Helical" evidence="6">
    <location>
        <begin position="214"/>
        <end position="233"/>
    </location>
</feature>
<dbReference type="EMBL" id="DSID01000586">
    <property type="protein sequence ID" value="HEX71121.1"/>
    <property type="molecule type" value="Genomic_DNA"/>
</dbReference>
<keyword evidence="3" id="KW-0808">Transferase</keyword>
<dbReference type="InterPro" id="IPR003594">
    <property type="entry name" value="HATPase_dom"/>
</dbReference>
<comment type="catalytic activity">
    <reaction evidence="1">
        <text>ATP + protein L-histidine = ADP + protein N-phospho-L-histidine.</text>
        <dbReference type="EC" id="2.7.13.3"/>
    </reaction>
</comment>
<dbReference type="SUPFAM" id="SSF55874">
    <property type="entry name" value="ATPase domain of HSP90 chaperone/DNA topoisomerase II/histidine kinase"/>
    <property type="match status" value="1"/>
</dbReference>
<dbReference type="SUPFAM" id="SSF51161">
    <property type="entry name" value="Trimeric LpxA-like enzymes"/>
    <property type="match status" value="1"/>
</dbReference>
<sequence length="678" mass="73681">MAVRHDIPRAQDELFDRRRSAREKYAALVVGRPGWGALAAYELVTLLAQPVPGALGLLLRRRLYPLLLGRCGRNVVFGQNVVLRHPHKIAVGDDVVIDDQCLIDAKGEGNAGIRIGSRVFIGRNTFLSCKGGDIEIGDGANIGFNCEIFSASRVVVGAGALLVAGLLATPAERRDIATPLSVVAVGAFVALAPSVCLILVPSLLDIGFIVRPEIALLSLVALPASLGTAVLSRRFFGITRILRRGLVALLVWIALVGSYTAGFAGLARWSSGQNAPVPVDLAAPAATVALVAATFWPLQHRLRRALERRLFRDVYDYRSTLRELSAELVQFGELSAVARHALDRLGRTLDLSWAAIELTAEPEPLRFRWEGDAVIAAPDDGGRHVIATSPAAYQVPLIADGETIGTLHVGAKRHDIDLLPEDRELIATVAPHLATALRNALLIRQLEAQVEALADRERSLATLNDRLLSVQDEERRRLALDLHDDPLQRAIQLSRELGAWADCPRAGHWQEIVEDIIASLRAICDGLHPPVLDDFGLPAGLEWLAARLRAETDLDVRVAIEAVDGDPFGRLEPDLELALYRVAQEALNNCLKHAEARSITVMLRREPARVLLRVADDGRGPAMNGASGGAQIGLGLLGMRERLQRWHGRVTLEGRQPRGAVLTAEVRLREAHGDETDR</sequence>
<evidence type="ECO:0000313" key="8">
    <source>
        <dbReference type="EMBL" id="HEX71121.1"/>
    </source>
</evidence>
<evidence type="ECO:0000256" key="6">
    <source>
        <dbReference type="SAM" id="Phobius"/>
    </source>
</evidence>
<dbReference type="InterPro" id="IPR050482">
    <property type="entry name" value="Sensor_HK_TwoCompSys"/>
</dbReference>
<dbReference type="SUPFAM" id="SSF55781">
    <property type="entry name" value="GAF domain-like"/>
    <property type="match status" value="1"/>
</dbReference>
<feature type="transmembrane region" description="Helical" evidence="6">
    <location>
        <begin position="281"/>
        <end position="298"/>
    </location>
</feature>
<evidence type="ECO:0000256" key="3">
    <source>
        <dbReference type="ARBA" id="ARBA00022679"/>
    </source>
</evidence>
<feature type="domain" description="Histidine kinase/HSP90-like ATPase" evidence="7">
    <location>
        <begin position="574"/>
        <end position="672"/>
    </location>
</feature>
<dbReference type="EC" id="2.7.13.3" evidence="2"/>
<dbReference type="GO" id="GO:0000160">
    <property type="term" value="P:phosphorelay signal transduction system"/>
    <property type="evidence" value="ECO:0007669"/>
    <property type="project" value="UniProtKB-KW"/>
</dbReference>
<dbReference type="PANTHER" id="PTHR24421:SF10">
    <property type="entry name" value="NITRATE_NITRITE SENSOR PROTEIN NARQ"/>
    <property type="match status" value="1"/>
</dbReference>
<evidence type="ECO:0000256" key="5">
    <source>
        <dbReference type="ARBA" id="ARBA00023012"/>
    </source>
</evidence>
<dbReference type="GO" id="GO:0004673">
    <property type="term" value="F:protein histidine kinase activity"/>
    <property type="evidence" value="ECO:0007669"/>
    <property type="project" value="UniProtKB-EC"/>
</dbReference>
<name>A0A7C3AQE6_9BACT</name>
<proteinExistence type="predicted"/>
<dbReference type="InterPro" id="IPR036890">
    <property type="entry name" value="HATPase_C_sf"/>
</dbReference>